<evidence type="ECO:0000256" key="1">
    <source>
        <dbReference type="SAM" id="MobiDB-lite"/>
    </source>
</evidence>
<dbReference type="Proteomes" id="UP000077266">
    <property type="component" value="Unassembled WGS sequence"/>
</dbReference>
<name>A0A165GY41_EXIGL</name>
<feature type="chain" id="PRO_5007858447" evidence="2">
    <location>
        <begin position="19"/>
        <end position="194"/>
    </location>
</feature>
<proteinExistence type="predicted"/>
<evidence type="ECO:0000313" key="4">
    <source>
        <dbReference type="Proteomes" id="UP000077266"/>
    </source>
</evidence>
<evidence type="ECO:0000256" key="2">
    <source>
        <dbReference type="SAM" id="SignalP"/>
    </source>
</evidence>
<feature type="compositionally biased region" description="Polar residues" evidence="1">
    <location>
        <begin position="165"/>
        <end position="175"/>
    </location>
</feature>
<dbReference type="InParanoid" id="A0A165GY41"/>
<keyword evidence="4" id="KW-1185">Reference proteome</keyword>
<sequence length="194" mass="21008">MKIQVLLFFSSLALFAVALDPAHVTQADVDEAQAQKDDLCTGDSWNATMKELRGYFEDQQAAMKAGNDPSDDTAADEEQDDPAHDDAVFKKWVENQTSYHSAVAECEEADMHLGAVQYTFDQQNKPQEDKTTTESDVPAPETAEATTTSTKPTQTEKPQDAPAKPSQSDPSSASAVQVAGGLLFATLTLAVWHL</sequence>
<feature type="signal peptide" evidence="2">
    <location>
        <begin position="1"/>
        <end position="18"/>
    </location>
</feature>
<feature type="compositionally biased region" description="Low complexity" evidence="1">
    <location>
        <begin position="138"/>
        <end position="156"/>
    </location>
</feature>
<feature type="region of interest" description="Disordered" evidence="1">
    <location>
        <begin position="62"/>
        <end position="83"/>
    </location>
</feature>
<dbReference type="AlphaFoldDB" id="A0A165GY41"/>
<evidence type="ECO:0000313" key="3">
    <source>
        <dbReference type="EMBL" id="KZV91164.1"/>
    </source>
</evidence>
<protein>
    <submittedName>
        <fullName evidence="3">Uncharacterized protein</fullName>
    </submittedName>
</protein>
<reference evidence="3 4" key="1">
    <citation type="journal article" date="2016" name="Mol. Biol. Evol.">
        <title>Comparative Genomics of Early-Diverging Mushroom-Forming Fungi Provides Insights into the Origins of Lignocellulose Decay Capabilities.</title>
        <authorList>
            <person name="Nagy L.G."/>
            <person name="Riley R."/>
            <person name="Tritt A."/>
            <person name="Adam C."/>
            <person name="Daum C."/>
            <person name="Floudas D."/>
            <person name="Sun H."/>
            <person name="Yadav J.S."/>
            <person name="Pangilinan J."/>
            <person name="Larsson K.H."/>
            <person name="Matsuura K."/>
            <person name="Barry K."/>
            <person name="Labutti K."/>
            <person name="Kuo R."/>
            <person name="Ohm R.A."/>
            <person name="Bhattacharya S.S."/>
            <person name="Shirouzu T."/>
            <person name="Yoshinaga Y."/>
            <person name="Martin F.M."/>
            <person name="Grigoriev I.V."/>
            <person name="Hibbett D.S."/>
        </authorList>
    </citation>
    <scope>NUCLEOTIDE SEQUENCE [LARGE SCALE GENOMIC DNA]</scope>
    <source>
        <strain evidence="3 4">HHB12029</strain>
    </source>
</reference>
<dbReference type="EMBL" id="KV426033">
    <property type="protein sequence ID" value="KZV91164.1"/>
    <property type="molecule type" value="Genomic_DNA"/>
</dbReference>
<feature type="region of interest" description="Disordered" evidence="1">
    <location>
        <begin position="122"/>
        <end position="176"/>
    </location>
</feature>
<accession>A0A165GY41</accession>
<feature type="compositionally biased region" description="Acidic residues" evidence="1">
    <location>
        <begin position="69"/>
        <end position="80"/>
    </location>
</feature>
<organism evidence="3 4">
    <name type="scientific">Exidia glandulosa HHB12029</name>
    <dbReference type="NCBI Taxonomy" id="1314781"/>
    <lineage>
        <taxon>Eukaryota</taxon>
        <taxon>Fungi</taxon>
        <taxon>Dikarya</taxon>
        <taxon>Basidiomycota</taxon>
        <taxon>Agaricomycotina</taxon>
        <taxon>Agaricomycetes</taxon>
        <taxon>Auriculariales</taxon>
        <taxon>Exidiaceae</taxon>
        <taxon>Exidia</taxon>
    </lineage>
</organism>
<keyword evidence="2" id="KW-0732">Signal</keyword>
<gene>
    <name evidence="3" type="ORF">EXIGLDRAFT_792801</name>
</gene>